<dbReference type="Pfam" id="PF07714">
    <property type="entry name" value="PK_Tyr_Ser-Thr"/>
    <property type="match status" value="1"/>
</dbReference>
<dbReference type="HOGENOM" id="CLU_000288_7_18_1"/>
<accession>A0A0C9TXS2</accession>
<evidence type="ECO:0000256" key="1">
    <source>
        <dbReference type="ARBA" id="ARBA00022741"/>
    </source>
</evidence>
<dbReference type="EMBL" id="KN819364">
    <property type="protein sequence ID" value="KIJ12412.1"/>
    <property type="molecule type" value="Genomic_DNA"/>
</dbReference>
<name>A0A0C9TXS2_PAXIN</name>
<feature type="domain" description="Protein kinase" evidence="3">
    <location>
        <begin position="1"/>
        <end position="192"/>
    </location>
</feature>
<dbReference type="SUPFAM" id="SSF56112">
    <property type="entry name" value="Protein kinase-like (PK-like)"/>
    <property type="match status" value="1"/>
</dbReference>
<feature type="non-terminal residue" evidence="4">
    <location>
        <position position="192"/>
    </location>
</feature>
<dbReference type="PANTHER" id="PTHR44329">
    <property type="entry name" value="SERINE/THREONINE-PROTEIN KINASE TNNI3K-RELATED"/>
    <property type="match status" value="1"/>
</dbReference>
<protein>
    <recommendedName>
        <fullName evidence="3">Protein kinase domain-containing protein</fullName>
    </recommendedName>
</protein>
<dbReference type="GO" id="GO:0005524">
    <property type="term" value="F:ATP binding"/>
    <property type="evidence" value="ECO:0007669"/>
    <property type="project" value="UniProtKB-KW"/>
</dbReference>
<organism evidence="4 5">
    <name type="scientific">Paxillus involutus ATCC 200175</name>
    <dbReference type="NCBI Taxonomy" id="664439"/>
    <lineage>
        <taxon>Eukaryota</taxon>
        <taxon>Fungi</taxon>
        <taxon>Dikarya</taxon>
        <taxon>Basidiomycota</taxon>
        <taxon>Agaricomycotina</taxon>
        <taxon>Agaricomycetes</taxon>
        <taxon>Agaricomycetidae</taxon>
        <taxon>Boletales</taxon>
        <taxon>Paxilineae</taxon>
        <taxon>Paxillaceae</taxon>
        <taxon>Paxillus</taxon>
    </lineage>
</organism>
<dbReference type="InterPro" id="IPR011009">
    <property type="entry name" value="Kinase-like_dom_sf"/>
</dbReference>
<evidence type="ECO:0000256" key="2">
    <source>
        <dbReference type="ARBA" id="ARBA00022840"/>
    </source>
</evidence>
<dbReference type="PROSITE" id="PS50011">
    <property type="entry name" value="PROTEIN_KINASE_DOM"/>
    <property type="match status" value="1"/>
</dbReference>
<dbReference type="AlphaFoldDB" id="A0A0C9TXS2"/>
<keyword evidence="5" id="KW-1185">Reference proteome</keyword>
<evidence type="ECO:0000313" key="4">
    <source>
        <dbReference type="EMBL" id="KIJ12412.1"/>
    </source>
</evidence>
<dbReference type="OrthoDB" id="346907at2759"/>
<evidence type="ECO:0000313" key="5">
    <source>
        <dbReference type="Proteomes" id="UP000053647"/>
    </source>
</evidence>
<dbReference type="Gene3D" id="1.10.510.10">
    <property type="entry name" value="Transferase(Phosphotransferase) domain 1"/>
    <property type="match status" value="1"/>
</dbReference>
<reference evidence="4 5" key="1">
    <citation type="submission" date="2014-06" db="EMBL/GenBank/DDBJ databases">
        <authorList>
            <consortium name="DOE Joint Genome Institute"/>
            <person name="Kuo A."/>
            <person name="Kohler A."/>
            <person name="Nagy L.G."/>
            <person name="Floudas D."/>
            <person name="Copeland A."/>
            <person name="Barry K.W."/>
            <person name="Cichocki N."/>
            <person name="Veneault-Fourrey C."/>
            <person name="LaButti K."/>
            <person name="Lindquist E.A."/>
            <person name="Lipzen A."/>
            <person name="Lundell T."/>
            <person name="Morin E."/>
            <person name="Murat C."/>
            <person name="Sun H."/>
            <person name="Tunlid A."/>
            <person name="Henrissat B."/>
            <person name="Grigoriev I.V."/>
            <person name="Hibbett D.S."/>
            <person name="Martin F."/>
            <person name="Nordberg H.P."/>
            <person name="Cantor M.N."/>
            <person name="Hua S.X."/>
        </authorList>
    </citation>
    <scope>NUCLEOTIDE SEQUENCE [LARGE SCALE GENOMIC DNA]</scope>
    <source>
        <strain evidence="4 5">ATCC 200175</strain>
    </source>
</reference>
<dbReference type="InterPro" id="IPR000719">
    <property type="entry name" value="Prot_kinase_dom"/>
</dbReference>
<evidence type="ECO:0000259" key="3">
    <source>
        <dbReference type="PROSITE" id="PS50011"/>
    </source>
</evidence>
<dbReference type="InterPro" id="IPR001245">
    <property type="entry name" value="Ser-Thr/Tyr_kinase_cat_dom"/>
</dbReference>
<keyword evidence="1" id="KW-0547">Nucleotide-binding</keyword>
<dbReference type="PANTHER" id="PTHR44329:SF298">
    <property type="entry name" value="MIXED LINEAGE KINASE DOMAIN-LIKE PROTEIN"/>
    <property type="match status" value="1"/>
</dbReference>
<gene>
    <name evidence="4" type="ORF">PAXINDRAFT_171220</name>
</gene>
<keyword evidence="2" id="KW-0067">ATP-binding</keyword>
<dbReference type="Proteomes" id="UP000053647">
    <property type="component" value="Unassembled WGS sequence"/>
</dbReference>
<reference evidence="5" key="2">
    <citation type="submission" date="2015-01" db="EMBL/GenBank/DDBJ databases">
        <title>Evolutionary Origins and Diversification of the Mycorrhizal Mutualists.</title>
        <authorList>
            <consortium name="DOE Joint Genome Institute"/>
            <consortium name="Mycorrhizal Genomics Consortium"/>
            <person name="Kohler A."/>
            <person name="Kuo A."/>
            <person name="Nagy L.G."/>
            <person name="Floudas D."/>
            <person name="Copeland A."/>
            <person name="Barry K.W."/>
            <person name="Cichocki N."/>
            <person name="Veneault-Fourrey C."/>
            <person name="LaButti K."/>
            <person name="Lindquist E.A."/>
            <person name="Lipzen A."/>
            <person name="Lundell T."/>
            <person name="Morin E."/>
            <person name="Murat C."/>
            <person name="Riley R."/>
            <person name="Ohm R."/>
            <person name="Sun H."/>
            <person name="Tunlid A."/>
            <person name="Henrissat B."/>
            <person name="Grigoriev I.V."/>
            <person name="Hibbett D.S."/>
            <person name="Martin F."/>
        </authorList>
    </citation>
    <scope>NUCLEOTIDE SEQUENCE [LARGE SCALE GENOMIC DNA]</scope>
    <source>
        <strain evidence="5">ATCC 200175</strain>
    </source>
</reference>
<dbReference type="InterPro" id="IPR051681">
    <property type="entry name" value="Ser/Thr_Kinases-Pseudokinases"/>
</dbReference>
<proteinExistence type="predicted"/>
<sequence>MGATSIHVAVKVIRTYSADDGDDAKKNKRLRRELKTWLNLDHLNVLPLFGTTNDFGPFPAMVCPWLDNGSLSSYLQRRDDNLTLVERLALVGDVAAGLQYLHSQSVVHGDLSDANVLIHRSGRAYISDFGLSTLLTELGGSTYATSRQAAGTLRWTALELIDLGGPEDEGDPVHIIPSPQSDVYSFGRIMLE</sequence>
<dbReference type="GO" id="GO:0004674">
    <property type="term" value="F:protein serine/threonine kinase activity"/>
    <property type="evidence" value="ECO:0007669"/>
    <property type="project" value="TreeGrafter"/>
</dbReference>